<dbReference type="EMBL" id="BJHY01000003">
    <property type="protein sequence ID" value="GDY80410.1"/>
    <property type="molecule type" value="Genomic_DNA"/>
</dbReference>
<gene>
    <name evidence="2" type="ORF">SAV31267_098950</name>
</gene>
<evidence type="ECO:0000313" key="2">
    <source>
        <dbReference type="EMBL" id="GDY80410.1"/>
    </source>
</evidence>
<evidence type="ECO:0000256" key="1">
    <source>
        <dbReference type="SAM" id="MobiDB-lite"/>
    </source>
</evidence>
<accession>A0A4D4N7L5</accession>
<dbReference type="Proteomes" id="UP000299211">
    <property type="component" value="Unassembled WGS sequence"/>
</dbReference>
<organism evidence="2 3">
    <name type="scientific">Streptomyces avermitilis</name>
    <dbReference type="NCBI Taxonomy" id="33903"/>
    <lineage>
        <taxon>Bacteria</taxon>
        <taxon>Bacillati</taxon>
        <taxon>Actinomycetota</taxon>
        <taxon>Actinomycetes</taxon>
        <taxon>Kitasatosporales</taxon>
        <taxon>Streptomycetaceae</taxon>
        <taxon>Streptomyces</taxon>
    </lineage>
</organism>
<dbReference type="AlphaFoldDB" id="A0A4D4N7L5"/>
<sequence>MGCTQRDSQLPHTRPPRLLRRPRPHHEIVRTSIHANRPNEEEIGSLNAPCSSPPSPVWTPTPPPGTYYDKQRARAPQALLRLAGQRISVLFNMLRDGTFREPRTPDIASA</sequence>
<feature type="compositionally biased region" description="Pro residues" evidence="1">
    <location>
        <begin position="51"/>
        <end position="65"/>
    </location>
</feature>
<feature type="compositionally biased region" description="Basic residues" evidence="1">
    <location>
        <begin position="14"/>
        <end position="24"/>
    </location>
</feature>
<evidence type="ECO:0000313" key="3">
    <source>
        <dbReference type="Proteomes" id="UP000299211"/>
    </source>
</evidence>
<proteinExistence type="predicted"/>
<comment type="caution">
    <text evidence="2">The sequence shown here is derived from an EMBL/GenBank/DDBJ whole genome shotgun (WGS) entry which is preliminary data.</text>
</comment>
<protein>
    <submittedName>
        <fullName evidence="2">Uncharacterized protein</fullName>
    </submittedName>
</protein>
<feature type="region of interest" description="Disordered" evidence="1">
    <location>
        <begin position="1"/>
        <end position="66"/>
    </location>
</feature>
<name>A0A4D4N7L5_STRAX</name>
<reference evidence="2 3" key="1">
    <citation type="submission" date="2019-04" db="EMBL/GenBank/DDBJ databases">
        <title>Draft genome sequences of Streptomyces avermitilis ATCC 31267.</title>
        <authorList>
            <person name="Komaki H."/>
            <person name="Tamura T."/>
            <person name="Hosoyama A."/>
        </authorList>
    </citation>
    <scope>NUCLEOTIDE SEQUENCE [LARGE SCALE GENOMIC DNA]</scope>
    <source>
        <strain evidence="2 3">ATCC 31267</strain>
    </source>
</reference>